<dbReference type="Proteomes" id="UP000196435">
    <property type="component" value="Unassembled WGS sequence"/>
</dbReference>
<dbReference type="EMBL" id="FTLG01000202">
    <property type="protein sequence ID" value="SIP74220.1"/>
    <property type="molecule type" value="Genomic_DNA"/>
</dbReference>
<evidence type="ECO:0000313" key="2">
    <source>
        <dbReference type="Proteomes" id="UP000196435"/>
    </source>
</evidence>
<organism evidence="1 2">
    <name type="scientific">Xenorhabdus innexi</name>
    <dbReference type="NCBI Taxonomy" id="290109"/>
    <lineage>
        <taxon>Bacteria</taxon>
        <taxon>Pseudomonadati</taxon>
        <taxon>Pseudomonadota</taxon>
        <taxon>Gammaproteobacteria</taxon>
        <taxon>Enterobacterales</taxon>
        <taxon>Morganellaceae</taxon>
        <taxon>Xenorhabdus</taxon>
    </lineage>
</organism>
<proteinExistence type="predicted"/>
<evidence type="ECO:0000313" key="1">
    <source>
        <dbReference type="EMBL" id="SIP74220.1"/>
    </source>
</evidence>
<reference evidence="2" key="1">
    <citation type="submission" date="2016-12" db="EMBL/GenBank/DDBJ databases">
        <authorList>
            <person name="Gaudriault S."/>
        </authorList>
    </citation>
    <scope>NUCLEOTIDE SEQUENCE [LARGE SCALE GENOMIC DNA]</scope>
    <source>
        <strain evidence="2">HGB1681 (deposited as PTA-6826 in the American Type Culture Collection)</strain>
    </source>
</reference>
<gene>
    <name evidence="1" type="ORF">XIS1_590005</name>
</gene>
<accession>A0A1N6MZI9</accession>
<sequence length="46" mass="5422">MGKIHLFKLYSLNINMCISIFNIVELKGNKTIIIAKIFYRSKNFKD</sequence>
<dbReference type="AlphaFoldDB" id="A0A1N6MZI9"/>
<name>A0A1N6MZI9_9GAMM</name>
<protein>
    <submittedName>
        <fullName evidence="1">Uncharacterized protein</fullName>
    </submittedName>
</protein>